<dbReference type="AlphaFoldDB" id="A0A8J3QAY4"/>
<feature type="transmembrane region" description="Helical" evidence="1">
    <location>
        <begin position="29"/>
        <end position="49"/>
    </location>
</feature>
<evidence type="ECO:0000313" key="3">
    <source>
        <dbReference type="Proteomes" id="UP000612899"/>
    </source>
</evidence>
<name>A0A8J3QAY4_9ACTN</name>
<keyword evidence="1" id="KW-1133">Transmembrane helix</keyword>
<keyword evidence="3" id="KW-1185">Reference proteome</keyword>
<sequence length="245" mass="27249">MLPLTTAPVTFTSALLATFAPFIEEPATRLWMAYGTGFGIFLTIVLLVVRPSRRTRIWRAAFAAATALTIFAAGALAAFVYQYDRDAYGPAITLSAEAAPYPGAPVQDIPVKILYRINRTNSGLCLGHLWLVDRQPDGKDIVRDGVVEKEKLYTIRDNKIACRKGRGQIEFNVRSSIVSHEIAVWSFNDTGNREYAQRQWDLHHENPPNYREDGDFVPSPARFASLVSNTLRLGPIDATALRPTL</sequence>
<dbReference type="EMBL" id="BONY01000034">
    <property type="protein sequence ID" value="GIH07216.1"/>
    <property type="molecule type" value="Genomic_DNA"/>
</dbReference>
<evidence type="ECO:0000313" key="2">
    <source>
        <dbReference type="EMBL" id="GIH07216.1"/>
    </source>
</evidence>
<accession>A0A8J3QAY4</accession>
<protein>
    <submittedName>
        <fullName evidence="2">Uncharacterized protein</fullName>
    </submittedName>
</protein>
<keyword evidence="1" id="KW-0812">Transmembrane</keyword>
<reference evidence="2" key="1">
    <citation type="submission" date="2021-01" db="EMBL/GenBank/DDBJ databases">
        <title>Whole genome shotgun sequence of Rhizocola hellebori NBRC 109834.</title>
        <authorList>
            <person name="Komaki H."/>
            <person name="Tamura T."/>
        </authorList>
    </citation>
    <scope>NUCLEOTIDE SEQUENCE</scope>
    <source>
        <strain evidence="2">NBRC 109834</strain>
    </source>
</reference>
<dbReference type="Proteomes" id="UP000612899">
    <property type="component" value="Unassembled WGS sequence"/>
</dbReference>
<evidence type="ECO:0000256" key="1">
    <source>
        <dbReference type="SAM" id="Phobius"/>
    </source>
</evidence>
<proteinExistence type="predicted"/>
<keyword evidence="1" id="KW-0472">Membrane</keyword>
<feature type="transmembrane region" description="Helical" evidence="1">
    <location>
        <begin position="61"/>
        <end position="81"/>
    </location>
</feature>
<comment type="caution">
    <text evidence="2">The sequence shown here is derived from an EMBL/GenBank/DDBJ whole genome shotgun (WGS) entry which is preliminary data.</text>
</comment>
<gene>
    <name evidence="2" type="ORF">Rhe02_52830</name>
</gene>
<organism evidence="2 3">
    <name type="scientific">Rhizocola hellebori</name>
    <dbReference type="NCBI Taxonomy" id="1392758"/>
    <lineage>
        <taxon>Bacteria</taxon>
        <taxon>Bacillati</taxon>
        <taxon>Actinomycetota</taxon>
        <taxon>Actinomycetes</taxon>
        <taxon>Micromonosporales</taxon>
        <taxon>Micromonosporaceae</taxon>
        <taxon>Rhizocola</taxon>
    </lineage>
</organism>